<protein>
    <recommendedName>
        <fullName evidence="3">DUF868 domain-containing protein</fullName>
    </recommendedName>
</protein>
<dbReference type="PANTHER" id="PTHR31972:SF38">
    <property type="entry name" value="OS12G0149000 PROTEIN"/>
    <property type="match status" value="1"/>
</dbReference>
<evidence type="ECO:0000313" key="1">
    <source>
        <dbReference type="EnsemblPlants" id="HORVU.MOREX.r3.5HG0459620.1.CDS1"/>
    </source>
</evidence>
<evidence type="ECO:0000313" key="2">
    <source>
        <dbReference type="Proteomes" id="UP000011116"/>
    </source>
</evidence>
<dbReference type="OrthoDB" id="660502at2759"/>
<dbReference type="OMA" id="WFREPPG"/>
<gene>
    <name evidence="1" type="primary">LOC123395318</name>
</gene>
<organism evidence="1 2">
    <name type="scientific">Hordeum vulgare subsp. vulgare</name>
    <name type="common">Domesticated barley</name>
    <dbReference type="NCBI Taxonomy" id="112509"/>
    <lineage>
        <taxon>Eukaryota</taxon>
        <taxon>Viridiplantae</taxon>
        <taxon>Streptophyta</taxon>
        <taxon>Embryophyta</taxon>
        <taxon>Tracheophyta</taxon>
        <taxon>Spermatophyta</taxon>
        <taxon>Magnoliopsida</taxon>
        <taxon>Liliopsida</taxon>
        <taxon>Poales</taxon>
        <taxon>Poaceae</taxon>
        <taxon>BOP clade</taxon>
        <taxon>Pooideae</taxon>
        <taxon>Triticodae</taxon>
        <taxon>Triticeae</taxon>
        <taxon>Hordeinae</taxon>
        <taxon>Hordeum</taxon>
    </lineage>
</organism>
<dbReference type="InterPro" id="IPR008586">
    <property type="entry name" value="DUF868_pln"/>
</dbReference>
<evidence type="ECO:0008006" key="3">
    <source>
        <dbReference type="Google" id="ProtNLM"/>
    </source>
</evidence>
<dbReference type="Gramene" id="HORVU.MOREX.r3.5HG0459620.1">
    <property type="protein sequence ID" value="HORVU.MOREX.r3.5HG0459620.1.CDS1"/>
    <property type="gene ID" value="HORVU.MOREX.r3.5HG0459620"/>
</dbReference>
<reference evidence="1" key="2">
    <citation type="submission" date="2020-10" db="EMBL/GenBank/DDBJ databases">
        <authorList>
            <person name="Scholz U."/>
            <person name="Mascher M."/>
            <person name="Fiebig A."/>
        </authorList>
    </citation>
    <scope>NUCLEOTIDE SEQUENCE [LARGE SCALE GENOMIC DNA]</scope>
    <source>
        <strain evidence="1">cv. Morex</strain>
    </source>
</reference>
<name>A0A8I6YQD0_HORVV</name>
<accession>A0A8I6YQD0</accession>
<dbReference type="Pfam" id="PF05910">
    <property type="entry name" value="DUF868"/>
    <property type="match status" value="1"/>
</dbReference>
<keyword evidence="2" id="KW-1185">Reference proteome</keyword>
<dbReference type="PANTHER" id="PTHR31972">
    <property type="entry name" value="EXPRESSED PROTEIN"/>
    <property type="match status" value="1"/>
</dbReference>
<dbReference type="KEGG" id="hvg:123395318"/>
<dbReference type="EnsemblPlants" id="HORVU.MOREX.r3.5HG0459620.1">
    <property type="protein sequence ID" value="HORVU.MOREX.r3.5HG0459620.1.CDS1"/>
    <property type="gene ID" value="HORVU.MOREX.r3.5HG0459620"/>
</dbReference>
<proteinExistence type="predicted"/>
<reference evidence="1" key="3">
    <citation type="submission" date="2022-01" db="UniProtKB">
        <authorList>
            <consortium name="EnsemblPlants"/>
        </authorList>
    </citation>
    <scope>IDENTIFICATION</scope>
    <source>
        <strain evidence="1">subsp. vulgare</strain>
    </source>
</reference>
<dbReference type="RefSeq" id="XP_044946238.1">
    <property type="nucleotide sequence ID" value="XM_045090303.1"/>
</dbReference>
<dbReference type="GeneID" id="123395318"/>
<sequence length="322" mass="33540">MVSASSLLLPSSMRDFASCIGDGAVRVACASPSSTLTSAGGSGSGSGSGSGAASTLAVTASYRVTPLNSAAPSPPLLFRLTWAHSPVGPTLSFSPSAAAPSVLLRRRRGTRSFTLADAGGDADADAEPSLLALFWDLTAARYDPGASPEPLHGYFVVAVAGAEVVLAVGDLAAEFVKTKFEGQISKARCLPVSRRERVVVADPAAMHTASVRFAEGGPEHEVSVGCATSSGGGEELWVSVDGKRAVQAQRLRWNFRGNQTVFVDGAPVDVMWDLHGWWFRDPPGCAVVMLRARSALESRLWLEEEGAAPGFSLVLQAFKAPP</sequence>
<dbReference type="Proteomes" id="UP000011116">
    <property type="component" value="Chromosome 5H"/>
</dbReference>
<dbReference type="AlphaFoldDB" id="A0A8I6YQD0"/>
<reference evidence="2" key="1">
    <citation type="journal article" date="2012" name="Nature">
        <title>A physical, genetic and functional sequence assembly of the barley genome.</title>
        <authorList>
            <consortium name="The International Barley Genome Sequencing Consortium"/>
            <person name="Mayer K.F."/>
            <person name="Waugh R."/>
            <person name="Brown J.W."/>
            <person name="Schulman A."/>
            <person name="Langridge P."/>
            <person name="Platzer M."/>
            <person name="Fincher G.B."/>
            <person name="Muehlbauer G.J."/>
            <person name="Sato K."/>
            <person name="Close T.J."/>
            <person name="Wise R.P."/>
            <person name="Stein N."/>
        </authorList>
    </citation>
    <scope>NUCLEOTIDE SEQUENCE [LARGE SCALE GENOMIC DNA]</scope>
    <source>
        <strain evidence="2">cv. Morex</strain>
    </source>
</reference>
<dbReference type="Gramene" id="HORVU.MOREX.r2.5HG0380440.1">
    <property type="protein sequence ID" value="HORVU.MOREX.r2.5HG0380440.1.CDS.1"/>
    <property type="gene ID" value="HORVU.MOREX.r2.5HG0380440"/>
</dbReference>